<sequence length="451" mass="51685">MRLLSKQSIERITKILLDELENVRENEQIRNIINSWKPLPSPEKSSIYAVDGSRSVSRLSGTVIYFLSALAVGSGKQLRLSYANAIKYNYGTSDQIVRMQMETLENMLGYLAYRKLEGEKRAILMDGTLTGSLVRPPVYPEDIRSLNVMRALIGESDFENLLNEFLEKLRDHYRKVEEHLEKNGNYDSPILTDNVVEKLRKKYIDTKVIAYGSGKVKVKIPRKALGYSPRVIPIEVLESSRGKSVDELLQELDEEKVELYLGKDDIYDALHMTLSYIEYLYSIDKLLEVKNLAYIAKSFYTKTLARTLGVEIVDTALLDAVIRTLIGHEKEGYLEIEHAVVPPKWSFPDFLLSKFRNIEKLIDKGIHLAYVRFEQGDVIYMLQSTTNIEKILPLILHHKAGGYLRPLQLAHHGVKISYKEARHTLEALINALRNRDPALKIFVKYGRSPLE</sequence>
<gene>
    <name evidence="3" type="ORF">PFDSM3638_05850</name>
</gene>
<feature type="binding site" evidence="1">
    <location>
        <position position="51"/>
    </location>
    <ligand>
        <name>Mn(2+)</name>
        <dbReference type="ChEBI" id="CHEBI:29035"/>
    </ligand>
</feature>
<dbReference type="InterPro" id="IPR054958">
    <property type="entry name" value="NurA_nuclease"/>
</dbReference>
<keyword evidence="3" id="KW-0269">Exonuclease</keyword>
<dbReference type="GO" id="GO:0004527">
    <property type="term" value="F:exonuclease activity"/>
    <property type="evidence" value="ECO:0007669"/>
    <property type="project" value="UniProtKB-KW"/>
</dbReference>
<keyword evidence="1" id="KW-0464">Manganese</keyword>
<feature type="binding site" evidence="1">
    <location>
        <position position="126"/>
    </location>
    <ligand>
        <name>Mn(2+)</name>
        <dbReference type="ChEBI" id="CHEBI:29035"/>
    </ligand>
</feature>
<accession>A0A5C0XQ57</accession>
<dbReference type="NCBIfam" id="NF041032">
    <property type="entry name" value="NurA_Pyro"/>
    <property type="match status" value="1"/>
</dbReference>
<feature type="domain" description="NurA" evidence="2">
    <location>
        <begin position="45"/>
        <end position="416"/>
    </location>
</feature>
<keyword evidence="3" id="KW-0540">Nuclease</keyword>
<dbReference type="InterPro" id="IPR018977">
    <property type="entry name" value="NurA_domain"/>
</dbReference>
<proteinExistence type="predicted"/>
<dbReference type="InterPro" id="IPR016738">
    <property type="entry name" value="NurA-like"/>
</dbReference>
<organism evidence="3 4">
    <name type="scientific">Pyrococcus furiosus (strain ATCC 43587 / DSM 3638 / JCM 8422 / Vc1)</name>
    <dbReference type="NCBI Taxonomy" id="186497"/>
    <lineage>
        <taxon>Archaea</taxon>
        <taxon>Methanobacteriati</taxon>
        <taxon>Methanobacteriota</taxon>
        <taxon>Thermococci</taxon>
        <taxon>Thermococcales</taxon>
        <taxon>Thermococcaceae</taxon>
        <taxon>Pyrococcus</taxon>
    </lineage>
</organism>
<dbReference type="RefSeq" id="WP_014835346.1">
    <property type="nucleotide sequence ID" value="NZ_CP023154.1"/>
</dbReference>
<evidence type="ECO:0000259" key="2">
    <source>
        <dbReference type="SMART" id="SM00933"/>
    </source>
</evidence>
<keyword evidence="1" id="KW-0479">Metal-binding</keyword>
<dbReference type="SMART" id="SM00933">
    <property type="entry name" value="NurA"/>
    <property type="match status" value="1"/>
</dbReference>
<dbReference type="EMBL" id="CP023154">
    <property type="protein sequence ID" value="QEK78821.1"/>
    <property type="molecule type" value="Genomic_DNA"/>
</dbReference>
<comment type="cofactor">
    <cofactor evidence="1">
        <name>Mn(2+)</name>
        <dbReference type="ChEBI" id="CHEBI:29035"/>
    </cofactor>
</comment>
<dbReference type="Proteomes" id="UP000324354">
    <property type="component" value="Chromosome"/>
</dbReference>
<dbReference type="Pfam" id="PF09376">
    <property type="entry name" value="NurA"/>
    <property type="match status" value="1"/>
</dbReference>
<protein>
    <submittedName>
        <fullName evidence="3">5'-3' exonuclease</fullName>
    </submittedName>
</protein>
<dbReference type="AlphaFoldDB" id="A0A5C0XQ57"/>
<dbReference type="PIRSF" id="PIRSF018871">
    <property type="entry name" value="UCP018871"/>
    <property type="match status" value="1"/>
</dbReference>
<dbReference type="GeneID" id="41712976"/>
<reference evidence="3 4" key="1">
    <citation type="submission" date="2017-08" db="EMBL/GenBank/DDBJ databases">
        <title>Resequencing and Reannotation of the genome of Pyrococcus furiosus type strain DSM3638.</title>
        <authorList>
            <person name="Reichelt R.M."/>
            <person name="Bunk B."/>
        </authorList>
    </citation>
    <scope>NUCLEOTIDE SEQUENCE [LARGE SCALE GENOMIC DNA]</scope>
    <source>
        <strain evidence="3 4">DSM 3638</strain>
    </source>
</reference>
<evidence type="ECO:0000313" key="3">
    <source>
        <dbReference type="EMBL" id="QEK78821.1"/>
    </source>
</evidence>
<dbReference type="GeneID" id="13301772"/>
<evidence type="ECO:0000256" key="1">
    <source>
        <dbReference type="PIRSR" id="PIRSR018871-1"/>
    </source>
</evidence>
<keyword evidence="3" id="KW-0378">Hydrolase</keyword>
<evidence type="ECO:0000313" key="4">
    <source>
        <dbReference type="Proteomes" id="UP000324354"/>
    </source>
</evidence>
<name>A0A5C0XQ57_PYRFU</name>
<dbReference type="GO" id="GO:0046872">
    <property type="term" value="F:metal ion binding"/>
    <property type="evidence" value="ECO:0007669"/>
    <property type="project" value="UniProtKB-KW"/>
</dbReference>